<evidence type="ECO:0000256" key="1">
    <source>
        <dbReference type="SAM" id="MobiDB-lite"/>
    </source>
</evidence>
<feature type="compositionally biased region" description="Low complexity" evidence="1">
    <location>
        <begin position="264"/>
        <end position="293"/>
    </location>
</feature>
<organism evidence="4 5">
    <name type="scientific">Argiope bruennichi</name>
    <name type="common">Wasp spider</name>
    <name type="synonym">Aranea bruennichi</name>
    <dbReference type="NCBI Taxonomy" id="94029"/>
    <lineage>
        <taxon>Eukaryota</taxon>
        <taxon>Metazoa</taxon>
        <taxon>Ecdysozoa</taxon>
        <taxon>Arthropoda</taxon>
        <taxon>Chelicerata</taxon>
        <taxon>Arachnida</taxon>
        <taxon>Araneae</taxon>
        <taxon>Araneomorphae</taxon>
        <taxon>Entelegynae</taxon>
        <taxon>Araneoidea</taxon>
        <taxon>Araneidae</taxon>
        <taxon>Argiope</taxon>
    </lineage>
</organism>
<keyword evidence="2" id="KW-1133">Transmembrane helix</keyword>
<feature type="compositionally biased region" description="Pro residues" evidence="1">
    <location>
        <begin position="233"/>
        <end position="248"/>
    </location>
</feature>
<dbReference type="SUPFAM" id="SSF57625">
    <property type="entry name" value="Invertebrate chitin-binding proteins"/>
    <property type="match status" value="2"/>
</dbReference>
<evidence type="ECO:0000256" key="2">
    <source>
        <dbReference type="SAM" id="Phobius"/>
    </source>
</evidence>
<sequence length="465" mass="51549">MKTDKMDVVNGSDLLIEKEALELLVPFGFFIDHSCRNKCRFIHQVQIGLEAFRIVFGFIFQKKPENLNSFDRLTLQKSIMSRYRTMSFLISAVIFALAVGATGTVQRAKRQAPNINVHEIPKTSFSCVNKKIGEYYADAESYCQVYHVCVPGMNNKPSLISFVCPNGTIFNQATKVCTPFDRVDCRLTKFHEASIIPDIPADTDADYDNYVPPPRQPAQPPRQSSSSRGRNTPAPPPPPPAREAPTQPPRNTRFRSGSNQFRGQAPTTQAPTRTSAAPPQPARAPAAPARPAAPAFRTPVLAARPPQTIPVANALPARPTVRAVVSTSTANYNYEYEYDYEYEDGDANAEGAARAKREVHAPEEFTCEGKVPGGAYADVESNCEMFHICVLLGKNKVLDYKVYCANGTAFDQETGSCREKGEFACENAHLFFQFEKPNQPKSTKKPVISKKKILKSRKISNSDKE</sequence>
<dbReference type="SMART" id="SM00494">
    <property type="entry name" value="ChtBD2"/>
    <property type="match status" value="2"/>
</dbReference>
<reference evidence="4" key="1">
    <citation type="journal article" date="2020" name="bioRxiv">
        <title>Chromosome-level reference genome of the European wasp spider Argiope bruennichi: a resource for studies on range expansion and evolutionary adaptation.</title>
        <authorList>
            <person name="Sheffer M.M."/>
            <person name="Hoppe A."/>
            <person name="Krehenwinkel H."/>
            <person name="Uhl G."/>
            <person name="Kuss A.W."/>
            <person name="Jensen L."/>
            <person name="Jensen C."/>
            <person name="Gillespie R.G."/>
            <person name="Hoff K.J."/>
            <person name="Prost S."/>
        </authorList>
    </citation>
    <scope>NUCLEOTIDE SEQUENCE</scope>
</reference>
<gene>
    <name evidence="4" type="ORF">HNY73_011054</name>
</gene>
<keyword evidence="2" id="KW-0812">Transmembrane</keyword>
<dbReference type="Pfam" id="PF01607">
    <property type="entry name" value="CBM_14"/>
    <property type="match status" value="2"/>
</dbReference>
<dbReference type="PANTHER" id="PTHR22933:SF31">
    <property type="entry name" value="FI18007P1"/>
    <property type="match status" value="1"/>
</dbReference>
<dbReference type="AlphaFoldDB" id="A0A8T0F536"/>
<comment type="caution">
    <text evidence="4">The sequence shown here is derived from an EMBL/GenBank/DDBJ whole genome shotgun (WGS) entry which is preliminary data.</text>
</comment>
<dbReference type="InterPro" id="IPR036508">
    <property type="entry name" value="Chitin-bd_dom_sf"/>
</dbReference>
<dbReference type="Proteomes" id="UP000807504">
    <property type="component" value="Unassembled WGS sequence"/>
</dbReference>
<accession>A0A8T0F536</accession>
<feature type="compositionally biased region" description="Pro residues" evidence="1">
    <location>
        <begin position="211"/>
        <end position="220"/>
    </location>
</feature>
<dbReference type="EMBL" id="JABXBU010000030">
    <property type="protein sequence ID" value="KAF8785532.1"/>
    <property type="molecule type" value="Genomic_DNA"/>
</dbReference>
<evidence type="ECO:0000313" key="4">
    <source>
        <dbReference type="EMBL" id="KAF8785532.1"/>
    </source>
</evidence>
<feature type="domain" description="Chitin-binding type-2" evidence="3">
    <location>
        <begin position="364"/>
        <end position="427"/>
    </location>
</feature>
<name>A0A8T0F536_ARGBR</name>
<feature type="region of interest" description="Disordered" evidence="1">
    <location>
        <begin position="199"/>
        <end position="293"/>
    </location>
</feature>
<dbReference type="GO" id="GO:0005576">
    <property type="term" value="C:extracellular region"/>
    <property type="evidence" value="ECO:0007669"/>
    <property type="project" value="InterPro"/>
</dbReference>
<feature type="transmembrane region" description="Helical" evidence="2">
    <location>
        <begin position="86"/>
        <end position="105"/>
    </location>
</feature>
<dbReference type="InterPro" id="IPR052976">
    <property type="entry name" value="Scoloptoxin-like"/>
</dbReference>
<proteinExistence type="predicted"/>
<keyword evidence="5" id="KW-1185">Reference proteome</keyword>
<dbReference type="GO" id="GO:0008061">
    <property type="term" value="F:chitin binding"/>
    <property type="evidence" value="ECO:0007669"/>
    <property type="project" value="InterPro"/>
</dbReference>
<keyword evidence="2" id="KW-0472">Membrane</keyword>
<dbReference type="InterPro" id="IPR002557">
    <property type="entry name" value="Chitin-bd_dom"/>
</dbReference>
<feature type="domain" description="Chitin-binding type-2" evidence="3">
    <location>
        <begin position="124"/>
        <end position="187"/>
    </location>
</feature>
<dbReference type="Gene3D" id="2.170.140.10">
    <property type="entry name" value="Chitin binding domain"/>
    <property type="match status" value="1"/>
</dbReference>
<evidence type="ECO:0000313" key="5">
    <source>
        <dbReference type="Proteomes" id="UP000807504"/>
    </source>
</evidence>
<reference evidence="4" key="2">
    <citation type="submission" date="2020-06" db="EMBL/GenBank/DDBJ databases">
        <authorList>
            <person name="Sheffer M."/>
        </authorList>
    </citation>
    <scope>NUCLEOTIDE SEQUENCE</scope>
</reference>
<dbReference type="PANTHER" id="PTHR22933">
    <property type="entry name" value="FI18007P1-RELATED"/>
    <property type="match status" value="1"/>
</dbReference>
<evidence type="ECO:0000259" key="3">
    <source>
        <dbReference type="PROSITE" id="PS50940"/>
    </source>
</evidence>
<protein>
    <submittedName>
        <fullName evidence="4">U-scoloptoxin(01)-Cw1a like protein</fullName>
    </submittedName>
</protein>
<dbReference type="PROSITE" id="PS50940">
    <property type="entry name" value="CHIT_BIND_II"/>
    <property type="match status" value="2"/>
</dbReference>